<keyword evidence="10" id="KW-1185">Reference proteome</keyword>
<dbReference type="CDD" id="cd00419">
    <property type="entry name" value="Ferrochelatase_C"/>
    <property type="match status" value="1"/>
</dbReference>
<keyword evidence="5" id="KW-0456">Lyase</keyword>
<dbReference type="InterPro" id="IPR001015">
    <property type="entry name" value="Ferrochelatase"/>
</dbReference>
<dbReference type="HOGENOM" id="CLU_018884_2_0_7"/>
<dbReference type="GO" id="GO:0004325">
    <property type="term" value="F:ferrochelatase activity"/>
    <property type="evidence" value="ECO:0007669"/>
    <property type="project" value="InterPro"/>
</dbReference>
<evidence type="ECO:0000256" key="2">
    <source>
        <dbReference type="ARBA" id="ARBA00013215"/>
    </source>
</evidence>
<dbReference type="Pfam" id="PF00762">
    <property type="entry name" value="Ferrochelatase"/>
    <property type="match status" value="1"/>
</dbReference>
<evidence type="ECO:0000313" key="9">
    <source>
        <dbReference type="EMBL" id="ETX06156.1"/>
    </source>
</evidence>
<keyword evidence="4" id="KW-0350">Heme biosynthesis</keyword>
<dbReference type="InterPro" id="IPR033644">
    <property type="entry name" value="Ferrochelatase_C"/>
</dbReference>
<proteinExistence type="inferred from homology"/>
<accession>W4M8A7</accession>
<comment type="catalytic activity">
    <reaction evidence="7">
        <text>Fe-coproporphyrin III + 2 H(+) = coproporphyrin III + Fe(2+)</text>
        <dbReference type="Rhea" id="RHEA:49572"/>
        <dbReference type="ChEBI" id="CHEBI:15378"/>
        <dbReference type="ChEBI" id="CHEBI:29033"/>
        <dbReference type="ChEBI" id="CHEBI:68438"/>
        <dbReference type="ChEBI" id="CHEBI:131725"/>
        <dbReference type="EC" id="4.99.1.9"/>
    </reaction>
    <physiologicalReaction direction="right-to-left" evidence="7">
        <dbReference type="Rhea" id="RHEA:49574"/>
    </physiologicalReaction>
</comment>
<organism evidence="9 10">
    <name type="scientific">Candidatus Entotheonella gemina</name>
    <dbReference type="NCBI Taxonomy" id="1429439"/>
    <lineage>
        <taxon>Bacteria</taxon>
        <taxon>Pseudomonadati</taxon>
        <taxon>Nitrospinota/Tectimicrobiota group</taxon>
        <taxon>Candidatus Tectimicrobiota</taxon>
        <taxon>Candidatus Entotheonellia</taxon>
        <taxon>Candidatus Entotheonellales</taxon>
        <taxon>Candidatus Entotheonellaceae</taxon>
        <taxon>Candidatus Entotheonella</taxon>
    </lineage>
</organism>
<dbReference type="NCBIfam" id="TIGR00109">
    <property type="entry name" value="hemH"/>
    <property type="match status" value="1"/>
</dbReference>
<evidence type="ECO:0000256" key="8">
    <source>
        <dbReference type="RuleBase" id="RU004185"/>
    </source>
</evidence>
<evidence type="ECO:0000256" key="5">
    <source>
        <dbReference type="ARBA" id="ARBA00023239"/>
    </source>
</evidence>
<dbReference type="PANTHER" id="PTHR11108">
    <property type="entry name" value="FERROCHELATASE"/>
    <property type="match status" value="1"/>
</dbReference>
<evidence type="ECO:0000256" key="3">
    <source>
        <dbReference type="ARBA" id="ARBA00023004"/>
    </source>
</evidence>
<evidence type="ECO:0000256" key="4">
    <source>
        <dbReference type="ARBA" id="ARBA00023133"/>
    </source>
</evidence>
<dbReference type="GO" id="GO:0006783">
    <property type="term" value="P:heme biosynthetic process"/>
    <property type="evidence" value="ECO:0007669"/>
    <property type="project" value="UniProtKB-KW"/>
</dbReference>
<keyword evidence="3" id="KW-0408">Iron</keyword>
<dbReference type="Gene3D" id="3.40.50.1400">
    <property type="match status" value="2"/>
</dbReference>
<dbReference type="SUPFAM" id="SSF53800">
    <property type="entry name" value="Chelatase"/>
    <property type="match status" value="1"/>
</dbReference>
<evidence type="ECO:0000256" key="6">
    <source>
        <dbReference type="ARBA" id="ARBA00023244"/>
    </source>
</evidence>
<dbReference type="EC" id="4.99.1.9" evidence="2"/>
<reference evidence="9 10" key="1">
    <citation type="journal article" date="2014" name="Nature">
        <title>An environmental bacterial taxon with a large and distinct metabolic repertoire.</title>
        <authorList>
            <person name="Wilson M.C."/>
            <person name="Mori T."/>
            <person name="Ruckert C."/>
            <person name="Uria A.R."/>
            <person name="Helf M.J."/>
            <person name="Takada K."/>
            <person name="Gernert C."/>
            <person name="Steffens U.A."/>
            <person name="Heycke N."/>
            <person name="Schmitt S."/>
            <person name="Rinke C."/>
            <person name="Helfrich E.J."/>
            <person name="Brachmann A.O."/>
            <person name="Gurgui C."/>
            <person name="Wakimoto T."/>
            <person name="Kracht M."/>
            <person name="Crusemann M."/>
            <person name="Hentschel U."/>
            <person name="Abe I."/>
            <person name="Matsunaga S."/>
            <person name="Kalinowski J."/>
            <person name="Takeyama H."/>
            <person name="Piel J."/>
        </authorList>
    </citation>
    <scope>NUCLEOTIDE SEQUENCE [LARGE SCALE GENOMIC DNA]</scope>
    <source>
        <strain evidence="10">TSY2</strain>
    </source>
</reference>
<dbReference type="AlphaFoldDB" id="W4M8A7"/>
<dbReference type="Proteomes" id="UP000019140">
    <property type="component" value="Unassembled WGS sequence"/>
</dbReference>
<evidence type="ECO:0000313" key="10">
    <source>
        <dbReference type="Proteomes" id="UP000019140"/>
    </source>
</evidence>
<comment type="similarity">
    <text evidence="1 8">Belongs to the ferrochelatase family.</text>
</comment>
<comment type="caution">
    <text evidence="9">The sequence shown here is derived from an EMBL/GenBank/DDBJ whole genome shotgun (WGS) entry which is preliminary data.</text>
</comment>
<evidence type="ECO:0000256" key="7">
    <source>
        <dbReference type="ARBA" id="ARBA00024536"/>
    </source>
</evidence>
<dbReference type="PANTHER" id="PTHR11108:SF1">
    <property type="entry name" value="FERROCHELATASE, MITOCHONDRIAL"/>
    <property type="match status" value="1"/>
</dbReference>
<evidence type="ECO:0000256" key="1">
    <source>
        <dbReference type="ARBA" id="ARBA00007718"/>
    </source>
</evidence>
<gene>
    <name evidence="9" type="ORF">ETSY2_18770</name>
</gene>
<sequence>MAQTVTELLMVAFGGPAPGCCERLEICPGEAYCFVSGIFGHNEARRERIEEVVAHYRELGGYSGLNAYTAEQADALTAELERRGLPMRVRCGYHHWQPYVRDVIAGMTLDGVKDVVVVVMAPHQSSVSWDLYLRIVGEGIEQAGEQAPQVVGVIDPWWNVTGFVDALSSRIDAAAEAIGADLQASDTGLLLTAHAIPQPVSRTAPYCTQVQETAALVAQKLGVETYTVAYQSQPSVSTIPWTGPSVEEAITAFAEAGKTKIVSSAIGFLCDNVEVMYDLGIEGKRIAGAHGMAFTRAESVHSHPSFISMLADRVETKLRELKTAS</sequence>
<name>W4M8A7_9BACT</name>
<dbReference type="EMBL" id="AZHX01000771">
    <property type="protein sequence ID" value="ETX06156.1"/>
    <property type="molecule type" value="Genomic_DNA"/>
</dbReference>
<protein>
    <recommendedName>
        <fullName evidence="2">coproporphyrin ferrochelatase</fullName>
        <ecNumber evidence="2">4.99.1.9</ecNumber>
    </recommendedName>
</protein>
<keyword evidence="6" id="KW-0627">Porphyrin biosynthesis</keyword>